<accession>A0A1I6PBW2</accession>
<name>A0A1I6PBW2_9PSEU</name>
<evidence type="ECO:0000313" key="1">
    <source>
        <dbReference type="EMBL" id="SFS37694.1"/>
    </source>
</evidence>
<dbReference type="Pfam" id="PF16827">
    <property type="entry name" value="zf-HC3"/>
    <property type="match status" value="1"/>
</dbReference>
<dbReference type="RefSeq" id="WP_093413529.1">
    <property type="nucleotide sequence ID" value="NZ_FOZX01000001.1"/>
</dbReference>
<sequence length="70" mass="7990">MYPFHWVPCEGRRHASLDEHPSGRSYPTGTEVTTLCGQELTAENSEFGWFWDTCPTCYREALRLAGIPAR</sequence>
<organism evidence="1 2">
    <name type="scientific">Saccharopolyspora flava</name>
    <dbReference type="NCBI Taxonomy" id="95161"/>
    <lineage>
        <taxon>Bacteria</taxon>
        <taxon>Bacillati</taxon>
        <taxon>Actinomycetota</taxon>
        <taxon>Actinomycetes</taxon>
        <taxon>Pseudonocardiales</taxon>
        <taxon>Pseudonocardiaceae</taxon>
        <taxon>Saccharopolyspora</taxon>
    </lineage>
</organism>
<gene>
    <name evidence="1" type="ORF">SAMN05660874_00640</name>
</gene>
<dbReference type="AlphaFoldDB" id="A0A1I6PBW2"/>
<reference evidence="2" key="1">
    <citation type="submission" date="2016-10" db="EMBL/GenBank/DDBJ databases">
        <authorList>
            <person name="Varghese N."/>
            <person name="Submissions S."/>
        </authorList>
    </citation>
    <scope>NUCLEOTIDE SEQUENCE [LARGE SCALE GENOMIC DNA]</scope>
    <source>
        <strain evidence="2">DSM 44771</strain>
    </source>
</reference>
<dbReference type="Gene3D" id="2.30.30.990">
    <property type="entry name" value="Malonyl-[acyl-carrier protein] O-methyltransferase, zinc-finger motif"/>
    <property type="match status" value="1"/>
</dbReference>
<protein>
    <submittedName>
        <fullName evidence="1">Zinc-finger</fullName>
    </submittedName>
</protein>
<proteinExistence type="predicted"/>
<dbReference type="Proteomes" id="UP000198852">
    <property type="component" value="Unassembled WGS sequence"/>
</dbReference>
<keyword evidence="1" id="KW-0862">Zinc</keyword>
<dbReference type="EMBL" id="FOZX01000001">
    <property type="protein sequence ID" value="SFS37694.1"/>
    <property type="molecule type" value="Genomic_DNA"/>
</dbReference>
<dbReference type="OrthoDB" id="3556580at2"/>
<evidence type="ECO:0000313" key="2">
    <source>
        <dbReference type="Proteomes" id="UP000198852"/>
    </source>
</evidence>
<keyword evidence="2" id="KW-1185">Reference proteome</keyword>
<dbReference type="GO" id="GO:0008270">
    <property type="term" value="F:zinc ion binding"/>
    <property type="evidence" value="ECO:0007669"/>
    <property type="project" value="UniProtKB-KW"/>
</dbReference>
<dbReference type="STRING" id="95161.SAMN05660874_00640"/>
<dbReference type="InterPro" id="IPR031795">
    <property type="entry name" value="Zf-HC3"/>
</dbReference>
<keyword evidence="1" id="KW-0863">Zinc-finger</keyword>
<keyword evidence="1" id="KW-0479">Metal-binding</keyword>